<reference evidence="1 2" key="1">
    <citation type="submission" date="2020-04" db="EMBL/GenBank/DDBJ databases">
        <authorList>
            <person name="Pieper L."/>
        </authorList>
    </citation>
    <scope>NUCLEOTIDE SEQUENCE [LARGE SCALE GENOMIC DNA]</scope>
    <source>
        <strain evidence="1 2">F22</strain>
    </source>
</reference>
<organism evidence="1 2">
    <name type="scientific">Coprococcus comes</name>
    <dbReference type="NCBI Taxonomy" id="410072"/>
    <lineage>
        <taxon>Bacteria</taxon>
        <taxon>Bacillati</taxon>
        <taxon>Bacillota</taxon>
        <taxon>Clostridia</taxon>
        <taxon>Lachnospirales</taxon>
        <taxon>Lachnospiraceae</taxon>
        <taxon>Coprococcus</taxon>
    </lineage>
</organism>
<gene>
    <name evidence="1" type="ORF">HUU93_05935</name>
</gene>
<reference evidence="1 2" key="2">
    <citation type="submission" date="2020-07" db="EMBL/GenBank/DDBJ databases">
        <title>Bacterial metabolism rescues the inhibition of intestinal drug absorption by food and drug additives.</title>
        <authorList>
            <person name="Zou L."/>
            <person name="Spanogiannopoulos P."/>
            <person name="Chien H.-C."/>
            <person name="Pieper L.M."/>
            <person name="Cai W."/>
            <person name="Khuri N."/>
            <person name="Pottel J."/>
            <person name="Vora B."/>
            <person name="Ni Z."/>
            <person name="Tsakalozou E."/>
            <person name="Zhang W."/>
            <person name="Shoichet B.K."/>
            <person name="Giacomini K.M."/>
            <person name="Turnbaugh P.J."/>
        </authorList>
    </citation>
    <scope>NUCLEOTIDE SEQUENCE [LARGE SCALE GENOMIC DNA]</scope>
    <source>
        <strain evidence="1 2">F22</strain>
    </source>
</reference>
<accession>A0A849XX00</accession>
<evidence type="ECO:0000313" key="2">
    <source>
        <dbReference type="Proteomes" id="UP000554488"/>
    </source>
</evidence>
<dbReference type="RefSeq" id="WP_175305524.1">
    <property type="nucleotide sequence ID" value="NZ_JABWDC010000016.1"/>
</dbReference>
<protein>
    <submittedName>
        <fullName evidence="1">Uncharacterized protein</fullName>
    </submittedName>
</protein>
<dbReference type="AlphaFoldDB" id="A0A849XX00"/>
<evidence type="ECO:0000313" key="1">
    <source>
        <dbReference type="EMBL" id="NUN86150.1"/>
    </source>
</evidence>
<dbReference type="EMBL" id="JABWDC010000016">
    <property type="protein sequence ID" value="NUN86150.1"/>
    <property type="molecule type" value="Genomic_DNA"/>
</dbReference>
<proteinExistence type="predicted"/>
<name>A0A849XX00_9FIRM</name>
<dbReference type="Proteomes" id="UP000554488">
    <property type="component" value="Unassembled WGS sequence"/>
</dbReference>
<sequence>MSFTMEQYNEALLSVIDKNKRYAIEALQKPTTAYKTEGFKNILYTLMVAPQLQDSQSVLDFLNRDTLESSLAETINNLIDEIKVKTSGKTDELTICRVAENLYLDSFCQEHDSLLNAMIDAFEQDGWNVKLYKDYPGYFEIERWTGTSDGPVILCIDLRSKGLDSPSNWKDEINDVVDSWDVEERSILNLQFASGTPSLSEIIKDFQDFKDNELSRLAFITKNVADAWERKSMGNEDLPLSRESHNLSAKCARITDISHNFSMRPKDESLTHDGENTNR</sequence>
<comment type="caution">
    <text evidence="1">The sequence shown here is derived from an EMBL/GenBank/DDBJ whole genome shotgun (WGS) entry which is preliminary data.</text>
</comment>